<comment type="caution">
    <text evidence="1">The sequence shown here is derived from an EMBL/GenBank/DDBJ whole genome shotgun (WGS) entry which is preliminary data.</text>
</comment>
<gene>
    <name evidence="1" type="ORF">PSYPI_39679</name>
</gene>
<dbReference type="HOGENOM" id="CLU_3275428_0_0_6"/>
<dbReference type="BioCyc" id="PSYR629263:G11X0-7223-MONOMER"/>
<sequence length="41" mass="4593">MTRTKLLFESGIVALSQQATVLIQRHICHLLGYFFPGMGSK</sequence>
<name>F3GLX7_PSESJ</name>
<dbReference type="EMBL" id="AEAI01002779">
    <property type="protein sequence ID" value="EGH48080.1"/>
    <property type="molecule type" value="Genomic_DNA"/>
</dbReference>
<accession>F3GLX7</accession>
<evidence type="ECO:0000313" key="2">
    <source>
        <dbReference type="Proteomes" id="UP000004986"/>
    </source>
</evidence>
<protein>
    <submittedName>
        <fullName evidence="1">Uncharacterized protein</fullName>
    </submittedName>
</protein>
<dbReference type="AlphaFoldDB" id="F3GLX7"/>
<keyword evidence="2" id="KW-1185">Reference proteome</keyword>
<reference evidence="1 2" key="1">
    <citation type="journal article" date="2011" name="PLoS Pathog.">
        <title>Dynamic evolution of pathogenicity revealed by sequencing and comparative genomics of 19 Pseudomonas syringae isolates.</title>
        <authorList>
            <person name="Baltrus D.A."/>
            <person name="Nishimura M.T."/>
            <person name="Romanchuk A."/>
            <person name="Chang J.H."/>
            <person name="Mukhtar M.S."/>
            <person name="Cherkis K."/>
            <person name="Roach J."/>
            <person name="Grant S.R."/>
            <person name="Jones C.D."/>
            <person name="Dangl J.L."/>
        </authorList>
    </citation>
    <scope>NUCLEOTIDE SEQUENCE [LARGE SCALE GENOMIC DNA]</scope>
    <source>
        <strain evidence="1 2">1704B</strain>
    </source>
</reference>
<proteinExistence type="predicted"/>
<dbReference type="Proteomes" id="UP000004986">
    <property type="component" value="Unassembled WGS sequence"/>
</dbReference>
<organism evidence="1 2">
    <name type="scientific">Pseudomonas syringae pv. pisi str. 1704B</name>
    <dbReference type="NCBI Taxonomy" id="629263"/>
    <lineage>
        <taxon>Bacteria</taxon>
        <taxon>Pseudomonadati</taxon>
        <taxon>Pseudomonadota</taxon>
        <taxon>Gammaproteobacteria</taxon>
        <taxon>Pseudomonadales</taxon>
        <taxon>Pseudomonadaceae</taxon>
        <taxon>Pseudomonas</taxon>
        <taxon>Pseudomonas syringae</taxon>
    </lineage>
</organism>
<evidence type="ECO:0000313" key="1">
    <source>
        <dbReference type="EMBL" id="EGH48080.1"/>
    </source>
</evidence>